<dbReference type="Proteomes" id="UP000054024">
    <property type="component" value="Unassembled WGS sequence"/>
</dbReference>
<dbReference type="RefSeq" id="WP_062156196.1">
    <property type="nucleotide sequence ID" value="NZ_KQ947995.1"/>
</dbReference>
<dbReference type="STRING" id="146536.AQI70_33455"/>
<organism evidence="1 2">
    <name type="scientific">Streptomyces curacoi</name>
    <dbReference type="NCBI Taxonomy" id="146536"/>
    <lineage>
        <taxon>Bacteria</taxon>
        <taxon>Bacillati</taxon>
        <taxon>Actinomycetota</taxon>
        <taxon>Actinomycetes</taxon>
        <taxon>Kitasatosporales</taxon>
        <taxon>Streptomycetaceae</taxon>
        <taxon>Streptomyces</taxon>
    </lineage>
</organism>
<proteinExistence type="predicted"/>
<keyword evidence="2" id="KW-1185">Reference proteome</keyword>
<dbReference type="Pfam" id="PF20226">
    <property type="entry name" value="DUF6585"/>
    <property type="match status" value="1"/>
</dbReference>
<accession>A0A117NWW4</accession>
<sequence length="235" mass="25506">MNKGTHPNHSGTRADELLLARVSEAAGRARLGRRRATYRAPLTEPGTWRAAVAEARHLLRTGAGRGTRAGARLDLYEHGLTAAVDGRIHVVRYDTTVVCRRRVLSPQGLVRALVLVDVDGGRIVLRCGDFGRPEVWGPEIRRTVTDAQVPRALAALAAGARLVFGPVWVTGDEVGSRGTSLRWAQVQRIEILNGSVALRAAGRWQVWGTVASEIPNLCVLRALAEHLAAAERDEE</sequence>
<protein>
    <recommendedName>
        <fullName evidence="3">PE-PGRS family protein</fullName>
    </recommendedName>
</protein>
<gene>
    <name evidence="1" type="ORF">AQI70_33455</name>
</gene>
<evidence type="ECO:0000313" key="2">
    <source>
        <dbReference type="Proteomes" id="UP000054024"/>
    </source>
</evidence>
<dbReference type="EMBL" id="LMWJ01000030">
    <property type="protein sequence ID" value="KUM68908.1"/>
    <property type="molecule type" value="Genomic_DNA"/>
</dbReference>
<dbReference type="OrthoDB" id="4523591at2"/>
<evidence type="ECO:0000313" key="1">
    <source>
        <dbReference type="EMBL" id="KUM68908.1"/>
    </source>
</evidence>
<comment type="caution">
    <text evidence="1">The sequence shown here is derived from an EMBL/GenBank/DDBJ whole genome shotgun (WGS) entry which is preliminary data.</text>
</comment>
<evidence type="ECO:0008006" key="3">
    <source>
        <dbReference type="Google" id="ProtNLM"/>
    </source>
</evidence>
<dbReference type="InterPro" id="IPR046492">
    <property type="entry name" value="DUF6585"/>
</dbReference>
<dbReference type="AlphaFoldDB" id="A0A117NWW4"/>
<reference evidence="1 2" key="1">
    <citation type="submission" date="2015-10" db="EMBL/GenBank/DDBJ databases">
        <title>Draft genome sequence of Streptomyces curacoi DSM 40107, type strain for the species Streptomyces curacoi.</title>
        <authorList>
            <person name="Ruckert C."/>
            <person name="Winkler A."/>
            <person name="Kalinowski J."/>
            <person name="Kampfer P."/>
            <person name="Glaeser S."/>
        </authorList>
    </citation>
    <scope>NUCLEOTIDE SEQUENCE [LARGE SCALE GENOMIC DNA]</scope>
    <source>
        <strain evidence="1 2">DSM 40107</strain>
    </source>
</reference>
<name>A0A117NWW4_9ACTN</name>